<dbReference type="Pfam" id="PF00361">
    <property type="entry name" value="Proton_antipo_M"/>
    <property type="match status" value="1"/>
</dbReference>
<dbReference type="Pfam" id="PF04039">
    <property type="entry name" value="MnhB"/>
    <property type="match status" value="1"/>
</dbReference>
<dbReference type="InterPro" id="IPR046806">
    <property type="entry name" value="MrpA_C/MbhE"/>
</dbReference>
<dbReference type="PRINTS" id="PR01434">
    <property type="entry name" value="NADHDHGNASE5"/>
</dbReference>
<sequence>MSIALTLALLAVGLILTPLFCRWLGRNAGWPLAAVYLGAAVLYLPALQAGGSAGTGVDAGPAPNAWSIPWIPAWGIDLSFAADPISSVFTLISLLIGAVVLVYSTRYLDAGMPPSAYLSFYLGMALFTVSMVGLVTADDLMVLFLCWELTSLASFLLIARSGRDAFAPSMRTLLVTFLGGLALLVAVVLVAVRAGTTDLSVILDPEAAGGLWTSDPAFTTTIGLLIALAAMTKSAQFPFHSWLPDAMAAITPVSAYLHAAAVVKAGIFLLLRFSPVFHDNALWSVLLVIAGLVTALVGGWRALQQHDLKKLMAYSTVSQLGLIVAAIGTGTEAGIAAALIHTIAHALFKSGLFMMIGVVDHASGTRDLRRMPALRRALPGTFAVTVLGAGAMAGIPPLLGFVSKESIFTALNAWSTDWVAAGGAAGGAASGAAGALPAWAGPVALAGAALGSVLTVAYCAKIVVGGFLDPQRAPAPESAPALSQSHDSHDDAGHAPGAILVGATALPILASVAALFALPLLDTAVGAAATAALPGAEVHPHFVLWHGVTPELLTTVAVLAVGLGTLAVRHRLWPALERAQLPFSGSGLIESATSALTALGSGVNRLTARDAAASHAAMMVLSLAAIVVPGVLLLNAGGVLPPLQPNLNRASDVVLLILLAISALGVAMARSRLGATVALSAVGILVTVQIVSLGAPDVALTQLLVESLTVIVIMLVLQKLPRTFQRVRARRAVPAALIAVSAGLATGLAVWGLTSRRDKSEVGTYLLENGQDITGGVNIVNVILVEFRALDTLGELSVLGMTGVAIAAILSTIRNRHLDPELIPATPGEDDGSDAPEGPDLGTPTARRAILDSWGNTSQLQLMLKVILPILAVVSAILFLRGHNEPGGGFIAALVGSAVVGLLYLSTSKDRQIGPPRAPLYLIGGGVVMAVVIGLVNMAFTGTYMEPQHGYLLGQHVTTSMIFDAGVYLAVIGLVMLAFNVLGTAPASAEQEGGESTRERVDEAFLGEMDTPAPDTLEEAEPVTSSIPVRPQTQHISSGVPPEEWGR</sequence>
<reference evidence="1 2" key="1">
    <citation type="submission" date="2024-09" db="EMBL/GenBank/DDBJ databases">
        <authorList>
            <person name="Sun Q."/>
            <person name="Mori K."/>
        </authorList>
    </citation>
    <scope>NUCLEOTIDE SEQUENCE [LARGE SCALE GENOMIC DNA]</scope>
    <source>
        <strain evidence="1 2">CCM 7609</strain>
    </source>
</reference>
<dbReference type="Pfam" id="PF13244">
    <property type="entry name" value="MbhD"/>
    <property type="match status" value="1"/>
</dbReference>
<dbReference type="InterPro" id="IPR001750">
    <property type="entry name" value="ND/Mrp_TM"/>
</dbReference>
<dbReference type="InterPro" id="IPR025383">
    <property type="entry name" value="MrpA_C/MbhD"/>
</dbReference>
<protein>
    <submittedName>
        <fullName evidence="1">DUF4040 family protein</fullName>
    </submittedName>
</protein>
<comment type="caution">
    <text evidence="1">The sequence shown here is derived from an EMBL/GenBank/DDBJ whole genome shotgun (WGS) entry which is preliminary data.</text>
</comment>
<dbReference type="NCBIfam" id="NF009290">
    <property type="entry name" value="PRK12650.1"/>
    <property type="match status" value="1"/>
</dbReference>
<dbReference type="Proteomes" id="UP001589575">
    <property type="component" value="Unassembled WGS sequence"/>
</dbReference>
<evidence type="ECO:0000313" key="2">
    <source>
        <dbReference type="Proteomes" id="UP001589575"/>
    </source>
</evidence>
<keyword evidence="2" id="KW-1185">Reference proteome</keyword>
<dbReference type="PANTHER" id="PTHR43373">
    <property type="entry name" value="NA(+)/H(+) ANTIPORTER SUBUNIT"/>
    <property type="match status" value="1"/>
</dbReference>
<dbReference type="InterPro" id="IPR007182">
    <property type="entry name" value="MnhB"/>
</dbReference>
<dbReference type="EMBL" id="JBHMFI010000001">
    <property type="protein sequence ID" value="MFB9071149.1"/>
    <property type="molecule type" value="Genomic_DNA"/>
</dbReference>
<dbReference type="PANTHER" id="PTHR43373:SF1">
    <property type="entry name" value="NA(+)_H(+) ANTIPORTER SUBUNIT A"/>
    <property type="match status" value="1"/>
</dbReference>
<dbReference type="Pfam" id="PF20501">
    <property type="entry name" value="MbhE"/>
    <property type="match status" value="1"/>
</dbReference>
<dbReference type="InterPro" id="IPR001516">
    <property type="entry name" value="Proton_antipo_N"/>
</dbReference>
<dbReference type="InterPro" id="IPR050616">
    <property type="entry name" value="CPA3_Na-H_Antiporter_A"/>
</dbReference>
<dbReference type="Pfam" id="PF00662">
    <property type="entry name" value="Proton_antipo_N"/>
    <property type="match status" value="1"/>
</dbReference>
<accession>A0ABV5FXJ3</accession>
<gene>
    <name evidence="1" type="ORF">ACFFX0_08060</name>
</gene>
<evidence type="ECO:0000313" key="1">
    <source>
        <dbReference type="EMBL" id="MFB9071149.1"/>
    </source>
</evidence>
<organism evidence="1 2">
    <name type="scientific">Citricoccus parietis</name>
    <dbReference type="NCBI Taxonomy" id="592307"/>
    <lineage>
        <taxon>Bacteria</taxon>
        <taxon>Bacillati</taxon>
        <taxon>Actinomycetota</taxon>
        <taxon>Actinomycetes</taxon>
        <taxon>Micrococcales</taxon>
        <taxon>Micrococcaceae</taxon>
        <taxon>Citricoccus</taxon>
    </lineage>
</organism>
<proteinExistence type="predicted"/>
<name>A0ABV5FXJ3_9MICC</name>